<sequence>MTARRRQSGPASHRLEFVGRRVLWLPAVEGEAGLGGGKLDLRAVAHVAGEDHLGERILHAALDHPLQWAGTIGRIPAFLRQPVAGLRV</sequence>
<name>A0A401TQ92_CHIPU</name>
<organism evidence="1 2">
    <name type="scientific">Chiloscyllium punctatum</name>
    <name type="common">Brownbanded bambooshark</name>
    <name type="synonym">Hemiscyllium punctatum</name>
    <dbReference type="NCBI Taxonomy" id="137246"/>
    <lineage>
        <taxon>Eukaryota</taxon>
        <taxon>Metazoa</taxon>
        <taxon>Chordata</taxon>
        <taxon>Craniata</taxon>
        <taxon>Vertebrata</taxon>
        <taxon>Chondrichthyes</taxon>
        <taxon>Elasmobranchii</taxon>
        <taxon>Galeomorphii</taxon>
        <taxon>Galeoidea</taxon>
        <taxon>Orectolobiformes</taxon>
        <taxon>Hemiscylliidae</taxon>
        <taxon>Chiloscyllium</taxon>
    </lineage>
</organism>
<proteinExistence type="predicted"/>
<protein>
    <submittedName>
        <fullName evidence="1">Uncharacterized protein</fullName>
    </submittedName>
</protein>
<feature type="non-terminal residue" evidence="1">
    <location>
        <position position="88"/>
    </location>
</feature>
<dbReference type="AlphaFoldDB" id="A0A401TQ92"/>
<reference evidence="1 2" key="1">
    <citation type="journal article" date="2018" name="Nat. Ecol. Evol.">
        <title>Shark genomes provide insights into elasmobranch evolution and the origin of vertebrates.</title>
        <authorList>
            <person name="Hara Y"/>
            <person name="Yamaguchi K"/>
            <person name="Onimaru K"/>
            <person name="Kadota M"/>
            <person name="Koyanagi M"/>
            <person name="Keeley SD"/>
            <person name="Tatsumi K"/>
            <person name="Tanaka K"/>
            <person name="Motone F"/>
            <person name="Kageyama Y"/>
            <person name="Nozu R"/>
            <person name="Adachi N"/>
            <person name="Nishimura O"/>
            <person name="Nakagawa R"/>
            <person name="Tanegashima C"/>
            <person name="Kiyatake I"/>
            <person name="Matsumoto R"/>
            <person name="Murakumo K"/>
            <person name="Nishida K"/>
            <person name="Terakita A"/>
            <person name="Kuratani S"/>
            <person name="Sato K"/>
            <person name="Hyodo S Kuraku.S."/>
        </authorList>
    </citation>
    <scope>NUCLEOTIDE SEQUENCE [LARGE SCALE GENOMIC DNA]</scope>
</reference>
<dbReference type="EMBL" id="BEZZ01146524">
    <property type="protein sequence ID" value="GCC44758.1"/>
    <property type="molecule type" value="Genomic_DNA"/>
</dbReference>
<accession>A0A401TQ92</accession>
<keyword evidence="2" id="KW-1185">Reference proteome</keyword>
<comment type="caution">
    <text evidence="1">The sequence shown here is derived from an EMBL/GenBank/DDBJ whole genome shotgun (WGS) entry which is preliminary data.</text>
</comment>
<dbReference type="Proteomes" id="UP000287033">
    <property type="component" value="Unassembled WGS sequence"/>
</dbReference>
<evidence type="ECO:0000313" key="2">
    <source>
        <dbReference type="Proteomes" id="UP000287033"/>
    </source>
</evidence>
<gene>
    <name evidence="1" type="ORF">chiPu_0029029</name>
</gene>
<evidence type="ECO:0000313" key="1">
    <source>
        <dbReference type="EMBL" id="GCC44758.1"/>
    </source>
</evidence>